<organism evidence="1">
    <name type="scientific">marine metagenome</name>
    <dbReference type="NCBI Taxonomy" id="408172"/>
    <lineage>
        <taxon>unclassified sequences</taxon>
        <taxon>metagenomes</taxon>
        <taxon>ecological metagenomes</taxon>
    </lineage>
</organism>
<dbReference type="AlphaFoldDB" id="A0A382LRG2"/>
<dbReference type="InterPro" id="IPR030807">
    <property type="entry name" value="Methyltran_NanM"/>
</dbReference>
<reference evidence="1" key="1">
    <citation type="submission" date="2018-05" db="EMBL/GenBank/DDBJ databases">
        <authorList>
            <person name="Lanie J.A."/>
            <person name="Ng W.-L."/>
            <person name="Kazmierczak K.M."/>
            <person name="Andrzejewski T.M."/>
            <person name="Davidsen T.M."/>
            <person name="Wayne K.J."/>
            <person name="Tettelin H."/>
            <person name="Glass J.I."/>
            <person name="Rusch D."/>
            <person name="Podicherti R."/>
            <person name="Tsui H.-C.T."/>
            <person name="Winkler M.E."/>
        </authorList>
    </citation>
    <scope>NUCLEOTIDE SEQUENCE</scope>
</reference>
<sequence>MLRNPAAGHVVIHCPEYVDPSDDLDERRLVERIYVAYKEMCNSRSEASEYYLPSSLWQERISSCYQPLLNAVNGNDIDMFHYFLTNFGTWQSYTGVENTTLVWENSKGLLRRRYLSNDVFLRQVQLWGWYYNNRKPLELLSYPLHGNQSGAYVDGIFVGVGSAGVEVNSALVGELISDIKRPIVADLGAGYGKFDYFCLRDRDSFCFVDFDLPETLCLAAYYLMKVWPEKKALLFGEEEFNAQSVDNYDLIFMPPWKIERLADESIDIFLNKNSIGEMNSMAAINYIKHICRSTNYLFHM</sequence>
<feature type="non-terminal residue" evidence="1">
    <location>
        <position position="300"/>
    </location>
</feature>
<name>A0A382LRG2_9ZZZZ</name>
<dbReference type="NCBIfam" id="TIGR04371">
    <property type="entry name" value="methyltran_NanM"/>
    <property type="match status" value="1"/>
</dbReference>
<proteinExistence type="predicted"/>
<gene>
    <name evidence="1" type="ORF">METZ01_LOCUS292000</name>
</gene>
<protein>
    <recommendedName>
        <fullName evidence="2">Sugar O-methyltransferase</fullName>
    </recommendedName>
</protein>
<evidence type="ECO:0000313" key="1">
    <source>
        <dbReference type="EMBL" id="SVC39146.1"/>
    </source>
</evidence>
<accession>A0A382LRG2</accession>
<dbReference type="EMBL" id="UINC01088692">
    <property type="protein sequence ID" value="SVC39146.1"/>
    <property type="molecule type" value="Genomic_DNA"/>
</dbReference>
<evidence type="ECO:0008006" key="2">
    <source>
        <dbReference type="Google" id="ProtNLM"/>
    </source>
</evidence>